<reference evidence="2" key="2">
    <citation type="submission" date="2021-04" db="EMBL/GenBank/DDBJ databases">
        <authorList>
            <person name="Gilroy R."/>
        </authorList>
    </citation>
    <scope>NUCLEOTIDE SEQUENCE</scope>
    <source>
        <strain evidence="2">14975</strain>
    </source>
</reference>
<evidence type="ECO:0008006" key="4">
    <source>
        <dbReference type="Google" id="ProtNLM"/>
    </source>
</evidence>
<name>A0A9D1VBH1_9BACT</name>
<keyword evidence="1" id="KW-0732">Signal</keyword>
<protein>
    <recommendedName>
        <fullName evidence="4">Lipoprotein</fullName>
    </recommendedName>
</protein>
<dbReference type="AlphaFoldDB" id="A0A9D1VBH1"/>
<evidence type="ECO:0000313" key="2">
    <source>
        <dbReference type="EMBL" id="HIX19720.1"/>
    </source>
</evidence>
<dbReference type="EMBL" id="DXFQ01000060">
    <property type="protein sequence ID" value="HIX19720.1"/>
    <property type="molecule type" value="Genomic_DNA"/>
</dbReference>
<feature type="chain" id="PRO_5039007104" description="Lipoprotein" evidence="1">
    <location>
        <begin position="28"/>
        <end position="159"/>
    </location>
</feature>
<sequence>MRTVSRLAPVILALAATCSLLSCSVTPADRIRENPTLYASLTPKQQQAVMSGQLEIGMSTAAVYLAMGAPSGSGERADANGLREQVWFYSSMQPVAVVPRAYYCYPYGGPYLGDDWVYRRRLDAVVYFRQGKVVGWERNVPGSSIPFSSYVSYGPSFVL</sequence>
<accession>A0A9D1VBH1</accession>
<feature type="signal peptide" evidence="1">
    <location>
        <begin position="1"/>
        <end position="27"/>
    </location>
</feature>
<reference evidence="2" key="1">
    <citation type="journal article" date="2021" name="PeerJ">
        <title>Extensive microbial diversity within the chicken gut microbiome revealed by metagenomics and culture.</title>
        <authorList>
            <person name="Gilroy R."/>
            <person name="Ravi A."/>
            <person name="Getino M."/>
            <person name="Pursley I."/>
            <person name="Horton D.L."/>
            <person name="Alikhan N.F."/>
            <person name="Baker D."/>
            <person name="Gharbi K."/>
            <person name="Hall N."/>
            <person name="Watson M."/>
            <person name="Adriaenssens E.M."/>
            <person name="Foster-Nyarko E."/>
            <person name="Jarju S."/>
            <person name="Secka A."/>
            <person name="Antonio M."/>
            <person name="Oren A."/>
            <person name="Chaudhuri R.R."/>
            <person name="La Ragione R."/>
            <person name="Hildebrand F."/>
            <person name="Pallen M.J."/>
        </authorList>
    </citation>
    <scope>NUCLEOTIDE SEQUENCE</scope>
    <source>
        <strain evidence="2">14975</strain>
    </source>
</reference>
<comment type="caution">
    <text evidence="2">The sequence shown here is derived from an EMBL/GenBank/DDBJ whole genome shotgun (WGS) entry which is preliminary data.</text>
</comment>
<evidence type="ECO:0000256" key="1">
    <source>
        <dbReference type="SAM" id="SignalP"/>
    </source>
</evidence>
<dbReference type="PROSITE" id="PS51257">
    <property type="entry name" value="PROKAR_LIPOPROTEIN"/>
    <property type="match status" value="1"/>
</dbReference>
<organism evidence="2 3">
    <name type="scientific">Candidatus Akkermansia intestinigallinarum</name>
    <dbReference type="NCBI Taxonomy" id="2838431"/>
    <lineage>
        <taxon>Bacteria</taxon>
        <taxon>Pseudomonadati</taxon>
        <taxon>Verrucomicrobiota</taxon>
        <taxon>Verrucomicrobiia</taxon>
        <taxon>Verrucomicrobiales</taxon>
        <taxon>Akkermansiaceae</taxon>
        <taxon>Akkermansia</taxon>
    </lineage>
</organism>
<evidence type="ECO:0000313" key="3">
    <source>
        <dbReference type="Proteomes" id="UP000823964"/>
    </source>
</evidence>
<proteinExistence type="predicted"/>
<gene>
    <name evidence="2" type="ORF">H9862_03850</name>
</gene>
<dbReference type="Proteomes" id="UP000823964">
    <property type="component" value="Unassembled WGS sequence"/>
</dbReference>